<feature type="binding site" evidence="7">
    <location>
        <position position="185"/>
    </location>
    <ligand>
        <name>a 1,2-diacyl-sn-glycero-3-phospho-(1'-sn-glycerol)</name>
        <dbReference type="ChEBI" id="CHEBI:64716"/>
    </ligand>
</feature>
<comment type="similarity">
    <text evidence="1 7">Belongs to the Lgt family.</text>
</comment>
<evidence type="ECO:0000256" key="3">
    <source>
        <dbReference type="ARBA" id="ARBA00022679"/>
    </source>
</evidence>
<feature type="transmembrane region" description="Helical" evidence="7">
    <location>
        <begin position="277"/>
        <end position="301"/>
    </location>
</feature>
<feature type="transmembrane region" description="Helical" evidence="7">
    <location>
        <begin position="142"/>
        <end position="160"/>
    </location>
</feature>
<dbReference type="GO" id="GO:0042158">
    <property type="term" value="P:lipoprotein biosynthetic process"/>
    <property type="evidence" value="ECO:0007669"/>
    <property type="project" value="UniProtKB-UniRule"/>
</dbReference>
<comment type="pathway">
    <text evidence="7">Protein modification; lipoprotein biosynthesis (diacylglyceryl transfer).</text>
</comment>
<organism evidence="8 9">
    <name type="scientific">Sphingomonas horti</name>
    <dbReference type="NCBI Taxonomy" id="2682842"/>
    <lineage>
        <taxon>Bacteria</taxon>
        <taxon>Pseudomonadati</taxon>
        <taxon>Pseudomonadota</taxon>
        <taxon>Alphaproteobacteria</taxon>
        <taxon>Sphingomonadales</taxon>
        <taxon>Sphingomonadaceae</taxon>
        <taxon>Sphingomonas</taxon>
    </lineage>
</organism>
<dbReference type="UniPathway" id="UPA00664"/>
<keyword evidence="9" id="KW-1185">Reference proteome</keyword>
<dbReference type="PROSITE" id="PS01311">
    <property type="entry name" value="LGT"/>
    <property type="match status" value="1"/>
</dbReference>
<comment type="function">
    <text evidence="7">Catalyzes the transfer of the diacylglyceryl group from phosphatidylglycerol to the sulfhydryl group of the N-terminal cysteine of a prolipoprotein, the first step in the formation of mature lipoproteins.</text>
</comment>
<dbReference type="GO" id="GO:0005886">
    <property type="term" value="C:plasma membrane"/>
    <property type="evidence" value="ECO:0007669"/>
    <property type="project" value="UniProtKB-SubCell"/>
</dbReference>
<feature type="transmembrane region" description="Helical" evidence="7">
    <location>
        <begin position="172"/>
        <end position="190"/>
    </location>
</feature>
<evidence type="ECO:0000256" key="5">
    <source>
        <dbReference type="ARBA" id="ARBA00022989"/>
    </source>
</evidence>
<evidence type="ECO:0000256" key="2">
    <source>
        <dbReference type="ARBA" id="ARBA00022475"/>
    </source>
</evidence>
<keyword evidence="5 7" id="KW-1133">Transmembrane helix</keyword>
<feature type="transmembrane region" description="Helical" evidence="7">
    <location>
        <begin position="61"/>
        <end position="83"/>
    </location>
</feature>
<dbReference type="InterPro" id="IPR001640">
    <property type="entry name" value="Lgt"/>
</dbReference>
<dbReference type="Proteomes" id="UP000441389">
    <property type="component" value="Unassembled WGS sequence"/>
</dbReference>
<feature type="transmembrane region" description="Helical" evidence="7">
    <location>
        <begin position="250"/>
        <end position="265"/>
    </location>
</feature>
<keyword evidence="8" id="KW-0449">Lipoprotein</keyword>
<keyword evidence="6 7" id="KW-0472">Membrane</keyword>
<dbReference type="Pfam" id="PF01790">
    <property type="entry name" value="LGT"/>
    <property type="match status" value="1"/>
</dbReference>
<comment type="catalytic activity">
    <reaction evidence="7">
        <text>L-cysteinyl-[prolipoprotein] + a 1,2-diacyl-sn-glycero-3-phospho-(1'-sn-glycerol) = an S-1,2-diacyl-sn-glyceryl-L-cysteinyl-[prolipoprotein] + sn-glycerol 1-phosphate + H(+)</text>
        <dbReference type="Rhea" id="RHEA:56712"/>
        <dbReference type="Rhea" id="RHEA-COMP:14679"/>
        <dbReference type="Rhea" id="RHEA-COMP:14680"/>
        <dbReference type="ChEBI" id="CHEBI:15378"/>
        <dbReference type="ChEBI" id="CHEBI:29950"/>
        <dbReference type="ChEBI" id="CHEBI:57685"/>
        <dbReference type="ChEBI" id="CHEBI:64716"/>
        <dbReference type="ChEBI" id="CHEBI:140658"/>
        <dbReference type="EC" id="2.5.1.145"/>
    </reaction>
</comment>
<feature type="transmembrane region" description="Helical" evidence="7">
    <location>
        <begin position="103"/>
        <end position="122"/>
    </location>
</feature>
<accession>A0A6I4IZG7</accession>
<dbReference type="EMBL" id="WQMS01000006">
    <property type="protein sequence ID" value="MVO77494.1"/>
    <property type="molecule type" value="Genomic_DNA"/>
</dbReference>
<keyword evidence="2 7" id="KW-1003">Cell membrane</keyword>
<name>A0A6I4IZG7_9SPHN</name>
<comment type="subcellular location">
    <subcellularLocation>
        <location evidence="7">Cell membrane</location>
        <topology evidence="7">Multi-pass membrane protein</topology>
    </subcellularLocation>
</comment>
<evidence type="ECO:0000256" key="1">
    <source>
        <dbReference type="ARBA" id="ARBA00007150"/>
    </source>
</evidence>
<dbReference type="EC" id="2.5.1.145" evidence="7"/>
<keyword evidence="4 7" id="KW-0812">Transmembrane</keyword>
<keyword evidence="3 7" id="KW-0808">Transferase</keyword>
<feature type="transmembrane region" description="Helical" evidence="7">
    <location>
        <begin position="220"/>
        <end position="238"/>
    </location>
</feature>
<sequence length="320" mass="35668">MIASSRLSSSDGIPLTSWLYRCRHYAGRNRWGKALILPILAEAAGYLHFDRLGLDPVALDLGFFQIKWYSLAYIAGIFAGWWYLTKLLAQPGAPMAKRHAEDLVFYVTLGIILGGRLGYVLFYKPDMLLHPVEILKLWEGGMSFHGGLIGVVLGLTYVVRKNGLNWLRVHDYVACCVPFGLFFGRLANFVNGELWGRPTTVPWAIVFPTGGDVPRHPSQLYEAAGEGLLLFAILWFLFWKTDARYQPGKLVGTFALVYGVIRFGVEKVRNPDAGLEHLSWGLTMGQTLSVPLILLGLYLILTAKGRRRRVEPVAGTESVA</sequence>
<comment type="caution">
    <text evidence="8">The sequence shown here is derived from an EMBL/GenBank/DDBJ whole genome shotgun (WGS) entry which is preliminary data.</text>
</comment>
<evidence type="ECO:0000256" key="4">
    <source>
        <dbReference type="ARBA" id="ARBA00022692"/>
    </source>
</evidence>
<protein>
    <recommendedName>
        <fullName evidence="7">Phosphatidylglycerol--prolipoprotein diacylglyceryl transferase</fullName>
        <ecNumber evidence="7">2.5.1.145</ecNumber>
    </recommendedName>
</protein>
<dbReference type="AlphaFoldDB" id="A0A6I4IZG7"/>
<reference evidence="8 9" key="1">
    <citation type="submission" date="2019-12" db="EMBL/GenBank/DDBJ databases">
        <authorList>
            <person name="Huq M.A."/>
        </authorList>
    </citation>
    <scope>NUCLEOTIDE SEQUENCE [LARGE SCALE GENOMIC DNA]</scope>
    <source>
        <strain evidence="8 9">MAH-20</strain>
    </source>
</reference>
<evidence type="ECO:0000313" key="8">
    <source>
        <dbReference type="EMBL" id="MVO77494.1"/>
    </source>
</evidence>
<dbReference type="NCBIfam" id="TIGR00544">
    <property type="entry name" value="lgt"/>
    <property type="match status" value="1"/>
</dbReference>
<evidence type="ECO:0000256" key="6">
    <source>
        <dbReference type="ARBA" id="ARBA00023136"/>
    </source>
</evidence>
<gene>
    <name evidence="7" type="primary">lgt</name>
    <name evidence="8" type="ORF">GON01_06010</name>
</gene>
<proteinExistence type="inferred from homology"/>
<dbReference type="GO" id="GO:0008961">
    <property type="term" value="F:phosphatidylglycerol-prolipoprotein diacylglyceryl transferase activity"/>
    <property type="evidence" value="ECO:0007669"/>
    <property type="project" value="UniProtKB-UniRule"/>
</dbReference>
<dbReference type="PANTHER" id="PTHR30589">
    <property type="entry name" value="PROLIPOPROTEIN DIACYLGLYCERYL TRANSFERASE"/>
    <property type="match status" value="1"/>
</dbReference>
<evidence type="ECO:0000256" key="7">
    <source>
        <dbReference type="HAMAP-Rule" id="MF_01147"/>
    </source>
</evidence>
<evidence type="ECO:0000313" key="9">
    <source>
        <dbReference type="Proteomes" id="UP000441389"/>
    </source>
</evidence>
<dbReference type="PANTHER" id="PTHR30589:SF0">
    <property type="entry name" value="PHOSPHATIDYLGLYCEROL--PROLIPOPROTEIN DIACYLGLYCERYL TRANSFERASE"/>
    <property type="match status" value="1"/>
</dbReference>
<dbReference type="HAMAP" id="MF_01147">
    <property type="entry name" value="Lgt"/>
    <property type="match status" value="1"/>
</dbReference>